<dbReference type="Pfam" id="PF19305">
    <property type="entry name" value="MmgE_PrpD_C"/>
    <property type="match status" value="1"/>
</dbReference>
<dbReference type="Pfam" id="PF03972">
    <property type="entry name" value="MmgE_PrpD_N"/>
    <property type="match status" value="1"/>
</dbReference>
<evidence type="ECO:0000313" key="4">
    <source>
        <dbReference type="EMBL" id="HIZ06821.1"/>
    </source>
</evidence>
<evidence type="ECO:0000259" key="2">
    <source>
        <dbReference type="Pfam" id="PF03972"/>
    </source>
</evidence>
<organism evidence="4 5">
    <name type="scientific">Candidatus Eubacterium avistercoris</name>
    <dbReference type="NCBI Taxonomy" id="2838567"/>
    <lineage>
        <taxon>Bacteria</taxon>
        <taxon>Bacillati</taxon>
        <taxon>Bacillota</taxon>
        <taxon>Clostridia</taxon>
        <taxon>Eubacteriales</taxon>
        <taxon>Eubacteriaceae</taxon>
        <taxon>Eubacterium</taxon>
    </lineage>
</organism>
<dbReference type="InterPro" id="IPR042188">
    <property type="entry name" value="MmgE/PrpD_sf_2"/>
</dbReference>
<dbReference type="PANTHER" id="PTHR16943">
    <property type="entry name" value="2-METHYLCITRATE DEHYDRATASE-RELATED"/>
    <property type="match status" value="1"/>
</dbReference>
<dbReference type="PANTHER" id="PTHR16943:SF8">
    <property type="entry name" value="2-METHYLCITRATE DEHYDRATASE"/>
    <property type="match status" value="1"/>
</dbReference>
<feature type="domain" description="MmgE/PrpD C-terminal" evidence="3">
    <location>
        <begin position="284"/>
        <end position="458"/>
    </location>
</feature>
<proteinExistence type="inferred from homology"/>
<sequence>MEKNLSISEQIANISVGLKYEDIDERTIENAKIFMLDCLGCILSGSQIENAKVIRKSAADISEGGSCTVFGTGQKVNAMMAALVNGTTGHSQDYDDDHREGTQHASVAVLPAVLALAEKYGCSGKDVLLAYIIGSDVTIRAGEAFEGTSYYAGWHLTGTCGVMGAAAGAAKIMGLNARQTVDALGVAGSAAGGLGAFNSNGSWTKRFHAGQSAMNGVLAAAMGRDGYFAPTAVFEDKDGFLNCFSFKGWSADDAVLPNGIQNPARLTEGFGTKWEMADNSIKLHSCCRFTNNFCDCAIDIHDQGCDWTKIKSIHAECNKFTDAKLCHPVEVKRHPLNPVNAQFSLFYEIACGLVKGEVLPESFTEEAIKDERLYELCDKITWEISDDFEAVYPDRYPAKVTVTMEDGSIYVGEVAYPKGDPEYPATYEEVVKKFRANAANTIGSVKAENIIRLVRHIEDVEDIHELIACMY</sequence>
<comment type="caution">
    <text evidence="4">The sequence shown here is derived from an EMBL/GenBank/DDBJ whole genome shotgun (WGS) entry which is preliminary data.</text>
</comment>
<name>A0A9D2IFN4_9FIRM</name>
<dbReference type="Gene3D" id="1.10.4100.10">
    <property type="entry name" value="2-methylcitrate dehydratase PrpD"/>
    <property type="match status" value="1"/>
</dbReference>
<dbReference type="GO" id="GO:0016829">
    <property type="term" value="F:lyase activity"/>
    <property type="evidence" value="ECO:0007669"/>
    <property type="project" value="InterPro"/>
</dbReference>
<evidence type="ECO:0000256" key="1">
    <source>
        <dbReference type="ARBA" id="ARBA00006174"/>
    </source>
</evidence>
<gene>
    <name evidence="4" type="ORF">IAA08_02660</name>
</gene>
<dbReference type="Proteomes" id="UP000824024">
    <property type="component" value="Unassembled WGS sequence"/>
</dbReference>
<evidence type="ECO:0000259" key="3">
    <source>
        <dbReference type="Pfam" id="PF19305"/>
    </source>
</evidence>
<dbReference type="InterPro" id="IPR036148">
    <property type="entry name" value="MmgE/PrpD_sf"/>
</dbReference>
<dbReference type="InterPro" id="IPR005656">
    <property type="entry name" value="MmgE_PrpD"/>
</dbReference>
<dbReference type="Gene3D" id="3.30.1330.120">
    <property type="entry name" value="2-methylcitrate dehydratase PrpD"/>
    <property type="match status" value="1"/>
</dbReference>
<dbReference type="InterPro" id="IPR045336">
    <property type="entry name" value="MmgE_PrpD_N"/>
</dbReference>
<dbReference type="EMBL" id="DXCH01000072">
    <property type="protein sequence ID" value="HIZ06821.1"/>
    <property type="molecule type" value="Genomic_DNA"/>
</dbReference>
<comment type="similarity">
    <text evidence="1">Belongs to the PrpD family.</text>
</comment>
<accession>A0A9D2IFN4</accession>
<evidence type="ECO:0000313" key="5">
    <source>
        <dbReference type="Proteomes" id="UP000824024"/>
    </source>
</evidence>
<dbReference type="SUPFAM" id="SSF103378">
    <property type="entry name" value="2-methylcitrate dehydratase PrpD"/>
    <property type="match status" value="1"/>
</dbReference>
<dbReference type="InterPro" id="IPR042183">
    <property type="entry name" value="MmgE/PrpD_sf_1"/>
</dbReference>
<dbReference type="AlphaFoldDB" id="A0A9D2IFN4"/>
<dbReference type="InterPro" id="IPR045337">
    <property type="entry name" value="MmgE_PrpD_C"/>
</dbReference>
<feature type="domain" description="MmgE/PrpD N-terminal" evidence="2">
    <location>
        <begin position="9"/>
        <end position="245"/>
    </location>
</feature>
<protein>
    <submittedName>
        <fullName evidence="4">MmgE/PrpD family protein</fullName>
    </submittedName>
</protein>
<reference evidence="4" key="2">
    <citation type="submission" date="2021-04" db="EMBL/GenBank/DDBJ databases">
        <authorList>
            <person name="Gilroy R."/>
        </authorList>
    </citation>
    <scope>NUCLEOTIDE SEQUENCE</scope>
    <source>
        <strain evidence="4">CHK192-9172</strain>
    </source>
</reference>
<reference evidence="4" key="1">
    <citation type="journal article" date="2021" name="PeerJ">
        <title>Extensive microbial diversity within the chicken gut microbiome revealed by metagenomics and culture.</title>
        <authorList>
            <person name="Gilroy R."/>
            <person name="Ravi A."/>
            <person name="Getino M."/>
            <person name="Pursley I."/>
            <person name="Horton D.L."/>
            <person name="Alikhan N.F."/>
            <person name="Baker D."/>
            <person name="Gharbi K."/>
            <person name="Hall N."/>
            <person name="Watson M."/>
            <person name="Adriaenssens E.M."/>
            <person name="Foster-Nyarko E."/>
            <person name="Jarju S."/>
            <person name="Secka A."/>
            <person name="Antonio M."/>
            <person name="Oren A."/>
            <person name="Chaudhuri R.R."/>
            <person name="La Ragione R."/>
            <person name="Hildebrand F."/>
            <person name="Pallen M.J."/>
        </authorList>
    </citation>
    <scope>NUCLEOTIDE SEQUENCE</scope>
    <source>
        <strain evidence="4">CHK192-9172</strain>
    </source>
</reference>